<accession>A0ABW4UAT0</accession>
<evidence type="ECO:0000313" key="2">
    <source>
        <dbReference type="Proteomes" id="UP001597405"/>
    </source>
</evidence>
<dbReference type="Proteomes" id="UP001597405">
    <property type="component" value="Unassembled WGS sequence"/>
</dbReference>
<organism evidence="1 2">
    <name type="scientific">Mesorhizobium newzealandense</name>
    <dbReference type="NCBI Taxonomy" id="1300302"/>
    <lineage>
        <taxon>Bacteria</taxon>
        <taxon>Pseudomonadati</taxon>
        <taxon>Pseudomonadota</taxon>
        <taxon>Alphaproteobacteria</taxon>
        <taxon>Hyphomicrobiales</taxon>
        <taxon>Phyllobacteriaceae</taxon>
        <taxon>Mesorhizobium</taxon>
    </lineage>
</organism>
<sequence>MIDKGVPMRSSVAPTYENRVLSAYEGEILGEEFFSVLAQKADSEQSRVKLRNLAAIERLVAEALLPVITRYKLEPNSKVLLAEKGRDETVEYAELGWTQFAVKLKKLLGPFVREFETLLVEAPVDDRPYIQLLLDHEIALFAFAQAEGEDSSDGQIHLDNFLQRHKALLRNEG</sequence>
<protein>
    <submittedName>
        <fullName evidence="1">Uncharacterized protein</fullName>
    </submittedName>
</protein>
<evidence type="ECO:0000313" key="1">
    <source>
        <dbReference type="EMBL" id="MFD1984488.1"/>
    </source>
</evidence>
<gene>
    <name evidence="1" type="ORF">ACFSOZ_17935</name>
</gene>
<dbReference type="RefSeq" id="WP_095090339.1">
    <property type="nucleotide sequence ID" value="NZ_JBHUGZ010000012.1"/>
</dbReference>
<comment type="caution">
    <text evidence="1">The sequence shown here is derived from an EMBL/GenBank/DDBJ whole genome shotgun (WGS) entry which is preliminary data.</text>
</comment>
<reference evidence="2" key="1">
    <citation type="journal article" date="2019" name="Int. J. Syst. Evol. Microbiol.">
        <title>The Global Catalogue of Microorganisms (GCM) 10K type strain sequencing project: providing services to taxonomists for standard genome sequencing and annotation.</title>
        <authorList>
            <consortium name="The Broad Institute Genomics Platform"/>
            <consortium name="The Broad Institute Genome Sequencing Center for Infectious Disease"/>
            <person name="Wu L."/>
            <person name="Ma J."/>
        </authorList>
    </citation>
    <scope>NUCLEOTIDE SEQUENCE [LARGE SCALE GENOMIC DNA]</scope>
    <source>
        <strain evidence="2">CGMCC 1.16225</strain>
    </source>
</reference>
<dbReference type="EMBL" id="JBHUGZ010000012">
    <property type="protein sequence ID" value="MFD1984488.1"/>
    <property type="molecule type" value="Genomic_DNA"/>
</dbReference>
<proteinExistence type="predicted"/>
<keyword evidence="2" id="KW-1185">Reference proteome</keyword>
<name>A0ABW4UAT0_9HYPH</name>